<feature type="compositionally biased region" description="Polar residues" evidence="1">
    <location>
        <begin position="24"/>
        <end position="34"/>
    </location>
</feature>
<dbReference type="Proteomes" id="UP000708208">
    <property type="component" value="Unassembled WGS sequence"/>
</dbReference>
<evidence type="ECO:0000313" key="3">
    <source>
        <dbReference type="Proteomes" id="UP000708208"/>
    </source>
</evidence>
<evidence type="ECO:0000256" key="1">
    <source>
        <dbReference type="SAM" id="MobiDB-lite"/>
    </source>
</evidence>
<dbReference type="EMBL" id="CAJVCH010571649">
    <property type="protein sequence ID" value="CAG7838104.1"/>
    <property type="molecule type" value="Genomic_DNA"/>
</dbReference>
<sequence length="130" mass="14541">MRPKVDMNESGGTMRVPKGILKNSGRSNNVSSYETAPASEGIGLNFGSSAYGNQPTYMGSSIPHQMHGYPPPPHMYPMNYNTGHMQPVMPVQMNPHYRGDVEVPHWGMNYEHPVVPEPVLLLRDKDSYDR</sequence>
<organism evidence="2 3">
    <name type="scientific">Allacma fusca</name>
    <dbReference type="NCBI Taxonomy" id="39272"/>
    <lineage>
        <taxon>Eukaryota</taxon>
        <taxon>Metazoa</taxon>
        <taxon>Ecdysozoa</taxon>
        <taxon>Arthropoda</taxon>
        <taxon>Hexapoda</taxon>
        <taxon>Collembola</taxon>
        <taxon>Symphypleona</taxon>
        <taxon>Sminthuridae</taxon>
        <taxon>Allacma</taxon>
    </lineage>
</organism>
<proteinExistence type="predicted"/>
<gene>
    <name evidence="2" type="ORF">AFUS01_LOCUS47112</name>
</gene>
<accession>A0A8J2LSC2</accession>
<dbReference type="AlphaFoldDB" id="A0A8J2LSC2"/>
<evidence type="ECO:0000313" key="2">
    <source>
        <dbReference type="EMBL" id="CAG7838104.1"/>
    </source>
</evidence>
<keyword evidence="3" id="KW-1185">Reference proteome</keyword>
<dbReference type="OrthoDB" id="1914839at2759"/>
<protein>
    <submittedName>
        <fullName evidence="2">Uncharacterized protein</fullName>
    </submittedName>
</protein>
<reference evidence="2" key="1">
    <citation type="submission" date="2021-06" db="EMBL/GenBank/DDBJ databases">
        <authorList>
            <person name="Hodson N. C."/>
            <person name="Mongue J. A."/>
            <person name="Jaron S. K."/>
        </authorList>
    </citation>
    <scope>NUCLEOTIDE SEQUENCE</scope>
</reference>
<name>A0A8J2LSC2_9HEXA</name>
<comment type="caution">
    <text evidence="2">The sequence shown here is derived from an EMBL/GenBank/DDBJ whole genome shotgun (WGS) entry which is preliminary data.</text>
</comment>
<feature type="region of interest" description="Disordered" evidence="1">
    <location>
        <begin position="1"/>
        <end position="39"/>
    </location>
</feature>